<dbReference type="SUPFAM" id="SSF56059">
    <property type="entry name" value="Glutathione synthetase ATP-binding domain-like"/>
    <property type="match status" value="1"/>
</dbReference>
<dbReference type="RefSeq" id="WP_381443708.1">
    <property type="nucleotide sequence ID" value="NZ_JBHSNP010000011.1"/>
</dbReference>
<accession>A0ABW0TWE2</accession>
<keyword evidence="2" id="KW-1185">Reference proteome</keyword>
<protein>
    <submittedName>
        <fullName evidence="1">YheC/YheD family protein</fullName>
    </submittedName>
</protein>
<sequence>MKGIRGRYGQHRILESENGISMHLLELKLMSASTFFYFIEKYTFFIIKPLLGPQEIGVAVNEVAIEVATGSESIQFSTKEKAYDYLNEHICIRKHYVIQAIPVNPSTLSHCRYTLHRKSPTASWKIVNHLLINTNDISDFNIFLKWKLNKFLTSAVKRLGAAFPSCHTIVIEIANNGAGEFWLTDSILHERNSKWSQYHALYRKRSIRPMLPATELCTKNTLLAFLNIYPEVIIKPCVGQQGRGIVKISVTADYAYEVHEKQNRLVKDDYDQLFGYIAEHYLSIKDYIVQQRISLSELNGCPFDVRVITQLDGERWLATGMVVKVAAKDYFVSNRASKLLTMEKAIFQLESGVSSEQCAKWIEMICKKASKRLLKNNGGISIIGFDIGIDSKGAVWIIEGNYAPSLSMFYMFGNNEIHERISYYIKKHKKSD</sequence>
<gene>
    <name evidence="1" type="ORF">ACFPTP_08895</name>
</gene>
<organism evidence="1 2">
    <name type="scientific">Sporosarcina koreensis</name>
    <dbReference type="NCBI Taxonomy" id="334735"/>
    <lineage>
        <taxon>Bacteria</taxon>
        <taxon>Bacillati</taxon>
        <taxon>Bacillota</taxon>
        <taxon>Bacilli</taxon>
        <taxon>Bacillales</taxon>
        <taxon>Caryophanaceae</taxon>
        <taxon>Sporosarcina</taxon>
    </lineage>
</organism>
<dbReference type="Pfam" id="PF14398">
    <property type="entry name" value="ATPgrasp_YheCD"/>
    <property type="match status" value="1"/>
</dbReference>
<dbReference type="InterPro" id="IPR026838">
    <property type="entry name" value="YheC/D"/>
</dbReference>
<reference evidence="2" key="1">
    <citation type="journal article" date="2019" name="Int. J. Syst. Evol. Microbiol.">
        <title>The Global Catalogue of Microorganisms (GCM) 10K type strain sequencing project: providing services to taxonomists for standard genome sequencing and annotation.</title>
        <authorList>
            <consortium name="The Broad Institute Genomics Platform"/>
            <consortium name="The Broad Institute Genome Sequencing Center for Infectious Disease"/>
            <person name="Wu L."/>
            <person name="Ma J."/>
        </authorList>
    </citation>
    <scope>NUCLEOTIDE SEQUENCE [LARGE SCALE GENOMIC DNA]</scope>
    <source>
        <strain evidence="2">KACC 11299</strain>
    </source>
</reference>
<dbReference type="EMBL" id="JBHSNP010000011">
    <property type="protein sequence ID" value="MFC5603341.1"/>
    <property type="molecule type" value="Genomic_DNA"/>
</dbReference>
<comment type="caution">
    <text evidence="1">The sequence shown here is derived from an EMBL/GenBank/DDBJ whole genome shotgun (WGS) entry which is preliminary data.</text>
</comment>
<evidence type="ECO:0000313" key="1">
    <source>
        <dbReference type="EMBL" id="MFC5603341.1"/>
    </source>
</evidence>
<proteinExistence type="predicted"/>
<evidence type="ECO:0000313" key="2">
    <source>
        <dbReference type="Proteomes" id="UP001596071"/>
    </source>
</evidence>
<name>A0ABW0TWE2_9BACL</name>
<dbReference type="Proteomes" id="UP001596071">
    <property type="component" value="Unassembled WGS sequence"/>
</dbReference>
<dbReference type="Gene3D" id="3.30.470.20">
    <property type="entry name" value="ATP-grasp fold, B domain"/>
    <property type="match status" value="1"/>
</dbReference>